<evidence type="ECO:0000313" key="6">
    <source>
        <dbReference type="Proteomes" id="UP000217257"/>
    </source>
</evidence>
<gene>
    <name evidence="5" type="ORF">CYFUS_008577</name>
</gene>
<dbReference type="SMART" id="SM00448">
    <property type="entry name" value="REC"/>
    <property type="match status" value="1"/>
</dbReference>
<evidence type="ECO:0000313" key="5">
    <source>
        <dbReference type="EMBL" id="ATB43098.1"/>
    </source>
</evidence>
<feature type="modified residue" description="4-aspartylphosphate" evidence="2">
    <location>
        <position position="52"/>
    </location>
</feature>
<evidence type="ECO:0000256" key="3">
    <source>
        <dbReference type="SAM" id="MobiDB-lite"/>
    </source>
</evidence>
<dbReference type="InterPro" id="IPR011006">
    <property type="entry name" value="CheY-like_superfamily"/>
</dbReference>
<dbReference type="Proteomes" id="UP000217257">
    <property type="component" value="Chromosome"/>
</dbReference>
<accession>A0A250JHM3</accession>
<feature type="domain" description="Response regulatory" evidence="4">
    <location>
        <begin position="4"/>
        <end position="119"/>
    </location>
</feature>
<feature type="region of interest" description="Disordered" evidence="3">
    <location>
        <begin position="119"/>
        <end position="138"/>
    </location>
</feature>
<dbReference type="InterPro" id="IPR001789">
    <property type="entry name" value="Sig_transdc_resp-reg_receiver"/>
</dbReference>
<dbReference type="PANTHER" id="PTHR44591:SF3">
    <property type="entry name" value="RESPONSE REGULATORY DOMAIN-CONTAINING PROTEIN"/>
    <property type="match status" value="1"/>
</dbReference>
<sequence length="138" mass="15646">MKKRLLLVDDDPDILDSLALLLEQQYDITVAEDGMSALALVEQQRFDAVVLDLMMPVLDGTRFLQTLRQRGDLQTPVILISAHRDLDKHMMLHRRLGAFASLRKPFDIQELEKRLEQALSQREPGGWAPSGACPPERS</sequence>
<dbReference type="EMBL" id="CP022098">
    <property type="protein sequence ID" value="ATB43098.1"/>
    <property type="molecule type" value="Genomic_DNA"/>
</dbReference>
<evidence type="ECO:0000259" key="4">
    <source>
        <dbReference type="PROSITE" id="PS50110"/>
    </source>
</evidence>
<dbReference type="InterPro" id="IPR050595">
    <property type="entry name" value="Bact_response_regulator"/>
</dbReference>
<dbReference type="Gene3D" id="3.40.50.2300">
    <property type="match status" value="1"/>
</dbReference>
<keyword evidence="1 2" id="KW-0597">Phosphoprotein</keyword>
<proteinExistence type="predicted"/>
<protein>
    <recommendedName>
        <fullName evidence="4">Response regulatory domain-containing protein</fullName>
    </recommendedName>
</protein>
<dbReference type="SUPFAM" id="SSF52172">
    <property type="entry name" value="CheY-like"/>
    <property type="match status" value="1"/>
</dbReference>
<dbReference type="GO" id="GO:0000160">
    <property type="term" value="P:phosphorelay signal transduction system"/>
    <property type="evidence" value="ECO:0007669"/>
    <property type="project" value="InterPro"/>
</dbReference>
<reference evidence="5 6" key="1">
    <citation type="submission" date="2017-06" db="EMBL/GenBank/DDBJ databases">
        <title>Sequencing and comparative analysis of myxobacterial genomes.</title>
        <authorList>
            <person name="Rupp O."/>
            <person name="Goesmann A."/>
            <person name="Sogaard-Andersen L."/>
        </authorList>
    </citation>
    <scope>NUCLEOTIDE SEQUENCE [LARGE SCALE GENOMIC DNA]</scope>
    <source>
        <strain evidence="5 6">DSM 52655</strain>
    </source>
</reference>
<dbReference type="RefSeq" id="WP_095990558.1">
    <property type="nucleotide sequence ID" value="NZ_CP022098.1"/>
</dbReference>
<dbReference type="PROSITE" id="PS50110">
    <property type="entry name" value="RESPONSE_REGULATORY"/>
    <property type="match status" value="1"/>
</dbReference>
<dbReference type="Pfam" id="PF00072">
    <property type="entry name" value="Response_reg"/>
    <property type="match status" value="1"/>
</dbReference>
<dbReference type="CDD" id="cd17574">
    <property type="entry name" value="REC_OmpR"/>
    <property type="match status" value="1"/>
</dbReference>
<name>A0A250JHM3_9BACT</name>
<dbReference type="KEGG" id="cfus:CYFUS_008577"/>
<dbReference type="AlphaFoldDB" id="A0A250JHM3"/>
<dbReference type="PANTHER" id="PTHR44591">
    <property type="entry name" value="STRESS RESPONSE REGULATOR PROTEIN 1"/>
    <property type="match status" value="1"/>
</dbReference>
<evidence type="ECO:0000256" key="1">
    <source>
        <dbReference type="ARBA" id="ARBA00022553"/>
    </source>
</evidence>
<organism evidence="5 6">
    <name type="scientific">Cystobacter fuscus</name>
    <dbReference type="NCBI Taxonomy" id="43"/>
    <lineage>
        <taxon>Bacteria</taxon>
        <taxon>Pseudomonadati</taxon>
        <taxon>Myxococcota</taxon>
        <taxon>Myxococcia</taxon>
        <taxon>Myxococcales</taxon>
        <taxon>Cystobacterineae</taxon>
        <taxon>Archangiaceae</taxon>
        <taxon>Cystobacter</taxon>
    </lineage>
</organism>
<evidence type="ECO:0000256" key="2">
    <source>
        <dbReference type="PROSITE-ProRule" id="PRU00169"/>
    </source>
</evidence>